<evidence type="ECO:0000259" key="10">
    <source>
        <dbReference type="Pfam" id="PF02320"/>
    </source>
</evidence>
<dbReference type="PANTHER" id="PTHR15336">
    <property type="entry name" value="UBIQUINOL-CYTOCHROME C REDUCTASE COMPLEX 7.8 KDA PROTEIN"/>
    <property type="match status" value="1"/>
</dbReference>
<keyword evidence="3" id="KW-0813">Transport</keyword>
<reference evidence="11 12" key="1">
    <citation type="submission" date="2023-04" db="EMBL/GenBank/DDBJ databases">
        <title>Genome of Basidiobolus ranarum AG-B5.</title>
        <authorList>
            <person name="Stajich J.E."/>
            <person name="Carter-House D."/>
            <person name="Gryganskyi A."/>
        </authorList>
    </citation>
    <scope>NUCLEOTIDE SEQUENCE [LARGE SCALE GENOMIC DNA]</scope>
    <source>
        <strain evidence="11 12">AG-B5</strain>
    </source>
</reference>
<feature type="region of interest" description="Disordered" evidence="9">
    <location>
        <begin position="13"/>
        <end position="48"/>
    </location>
</feature>
<feature type="domain" description="Ubiquinol-cytochrome C reductase hinge" evidence="10">
    <location>
        <begin position="42"/>
        <end position="102"/>
    </location>
</feature>
<dbReference type="EMBL" id="JASJQH010000091">
    <property type="protein sequence ID" value="KAK9767238.1"/>
    <property type="molecule type" value="Genomic_DNA"/>
</dbReference>
<dbReference type="InterPro" id="IPR003422">
    <property type="entry name" value="Cyt_b-c1_6"/>
</dbReference>
<keyword evidence="4" id="KW-0679">Respiratory chain</keyword>
<comment type="similarity">
    <text evidence="2">Belongs to the UQCRH/QCR6 family.</text>
</comment>
<evidence type="ECO:0000256" key="1">
    <source>
        <dbReference type="ARBA" id="ARBA00004137"/>
    </source>
</evidence>
<dbReference type="SUPFAM" id="SSF81531">
    <property type="entry name" value="Non-heme 11 kDa protein of cytochrome bc1 complex (Ubiquinol-cytochrome c reductase)"/>
    <property type="match status" value="1"/>
</dbReference>
<evidence type="ECO:0000256" key="9">
    <source>
        <dbReference type="SAM" id="MobiDB-lite"/>
    </source>
</evidence>
<protein>
    <submittedName>
        <fullName evidence="11">Ubiquinol--cytochrome-c reductase subunit 6</fullName>
    </submittedName>
</protein>
<organism evidence="11 12">
    <name type="scientific">Basidiobolus ranarum</name>
    <dbReference type="NCBI Taxonomy" id="34480"/>
    <lineage>
        <taxon>Eukaryota</taxon>
        <taxon>Fungi</taxon>
        <taxon>Fungi incertae sedis</taxon>
        <taxon>Zoopagomycota</taxon>
        <taxon>Entomophthoromycotina</taxon>
        <taxon>Basidiobolomycetes</taxon>
        <taxon>Basidiobolales</taxon>
        <taxon>Basidiobolaceae</taxon>
        <taxon>Basidiobolus</taxon>
    </lineage>
</organism>
<feature type="compositionally biased region" description="Acidic residues" evidence="9">
    <location>
        <begin position="16"/>
        <end position="41"/>
    </location>
</feature>
<keyword evidence="7" id="KW-0496">Mitochondrion</keyword>
<keyword evidence="5" id="KW-0999">Mitochondrion inner membrane</keyword>
<dbReference type="PANTHER" id="PTHR15336:SF0">
    <property type="entry name" value="CYTOCHROME B-C1 COMPLEX SUBUNIT 6, MITOCHONDRIAL"/>
    <property type="match status" value="1"/>
</dbReference>
<accession>A0ABR2X0F8</accession>
<dbReference type="InterPro" id="IPR023184">
    <property type="entry name" value="Ubol_cytC_Rdtase_hinge_dom"/>
</dbReference>
<name>A0ABR2X0F8_9FUNG</name>
<keyword evidence="12" id="KW-1185">Reference proteome</keyword>
<dbReference type="Gene3D" id="1.10.287.20">
    <property type="entry name" value="Ubiquinol-cytochrome C reductase hinge domain"/>
    <property type="match status" value="1"/>
</dbReference>
<dbReference type="Pfam" id="PF02320">
    <property type="entry name" value="UCR_hinge"/>
    <property type="match status" value="1"/>
</dbReference>
<evidence type="ECO:0000256" key="4">
    <source>
        <dbReference type="ARBA" id="ARBA00022660"/>
    </source>
</evidence>
<evidence type="ECO:0000313" key="11">
    <source>
        <dbReference type="EMBL" id="KAK9767238.1"/>
    </source>
</evidence>
<keyword evidence="6" id="KW-0249">Electron transport</keyword>
<comment type="subcellular location">
    <subcellularLocation>
        <location evidence="1">Mitochondrion inner membrane</location>
        <topology evidence="1">Peripheral membrane protein</topology>
        <orientation evidence="1">Intermembrane side</orientation>
    </subcellularLocation>
</comment>
<evidence type="ECO:0000256" key="5">
    <source>
        <dbReference type="ARBA" id="ARBA00022792"/>
    </source>
</evidence>
<evidence type="ECO:0000256" key="6">
    <source>
        <dbReference type="ARBA" id="ARBA00022982"/>
    </source>
</evidence>
<evidence type="ECO:0000256" key="7">
    <source>
        <dbReference type="ARBA" id="ARBA00023128"/>
    </source>
</evidence>
<sequence length="103" mass="11847">MLFKALEELFPTVFAEEQEEESPEVEEEQAEEEEEEEEEPEDVKPQLEEECAQSAKCASYKHHLEECAARVANGANENCVEEFFHLQHCIDECVAPKLFATLQ</sequence>
<gene>
    <name evidence="11" type="primary">QCR6_1</name>
    <name evidence="11" type="ORF">K7432_003118</name>
</gene>
<evidence type="ECO:0000256" key="3">
    <source>
        <dbReference type="ARBA" id="ARBA00022448"/>
    </source>
</evidence>
<comment type="caution">
    <text evidence="11">The sequence shown here is derived from an EMBL/GenBank/DDBJ whole genome shotgun (WGS) entry which is preliminary data.</text>
</comment>
<evidence type="ECO:0000256" key="8">
    <source>
        <dbReference type="ARBA" id="ARBA00023136"/>
    </source>
</evidence>
<keyword evidence="8" id="KW-0472">Membrane</keyword>
<evidence type="ECO:0000256" key="2">
    <source>
        <dbReference type="ARBA" id="ARBA00006498"/>
    </source>
</evidence>
<dbReference type="Proteomes" id="UP001479436">
    <property type="component" value="Unassembled WGS sequence"/>
</dbReference>
<proteinExistence type="inferred from homology"/>
<dbReference type="InterPro" id="IPR036811">
    <property type="entry name" value="Ubol_cytC_Rdtase_hinge_dom_sf"/>
</dbReference>
<evidence type="ECO:0000313" key="12">
    <source>
        <dbReference type="Proteomes" id="UP001479436"/>
    </source>
</evidence>